<evidence type="ECO:0000256" key="2">
    <source>
        <dbReference type="ARBA" id="ARBA00017562"/>
    </source>
</evidence>
<dbReference type="SUPFAM" id="SSF51230">
    <property type="entry name" value="Single hybrid motif"/>
    <property type="match status" value="1"/>
</dbReference>
<evidence type="ECO:0000256" key="4">
    <source>
        <dbReference type="RuleBase" id="RU364072"/>
    </source>
</evidence>
<dbReference type="Gene3D" id="2.40.50.100">
    <property type="match status" value="1"/>
</dbReference>
<dbReference type="CDD" id="cd06850">
    <property type="entry name" value="biotinyl_domain"/>
    <property type="match status" value="1"/>
</dbReference>
<evidence type="ECO:0000256" key="5">
    <source>
        <dbReference type="SAM" id="Coils"/>
    </source>
</evidence>
<evidence type="ECO:0000259" key="6">
    <source>
        <dbReference type="PROSITE" id="PS50968"/>
    </source>
</evidence>
<dbReference type="Proteomes" id="UP000001505">
    <property type="component" value="Chromosome"/>
</dbReference>
<dbReference type="InterPro" id="IPR000089">
    <property type="entry name" value="Biotin_lipoyl"/>
</dbReference>
<dbReference type="UniPathway" id="UPA00094"/>
<evidence type="ECO:0000256" key="1">
    <source>
        <dbReference type="ARBA" id="ARBA00003761"/>
    </source>
</evidence>
<reference evidence="7 8" key="1">
    <citation type="journal article" date="2010" name="PLoS ONE">
        <title>The Waddlia genome: a window into chlamydial biology.</title>
        <authorList>
            <person name="Bertelli C."/>
            <person name="Collyn F."/>
            <person name="Croxatto A."/>
            <person name="Ruckert C."/>
            <person name="Polkinghorne A."/>
            <person name="Kebbi-Beghdadi C."/>
            <person name="Goesmann A."/>
            <person name="Vaughan L."/>
            <person name="Greub G."/>
        </authorList>
    </citation>
    <scope>NUCLEOTIDE SEQUENCE [LARGE SCALE GENOMIC DNA]</scope>
    <source>
        <strain evidence="8">ATCC VR-1470 / WSU 86-1044</strain>
    </source>
</reference>
<dbReference type="AlphaFoldDB" id="D6YVS3"/>
<dbReference type="PRINTS" id="PR01071">
    <property type="entry name" value="ACOABIOTINCC"/>
</dbReference>
<keyword evidence="4" id="KW-0444">Lipid biosynthesis</keyword>
<proteinExistence type="predicted"/>
<dbReference type="PANTHER" id="PTHR45266">
    <property type="entry name" value="OXALOACETATE DECARBOXYLASE ALPHA CHAIN"/>
    <property type="match status" value="1"/>
</dbReference>
<dbReference type="HOGENOM" id="CLU_016733_3_0_0"/>
<protein>
    <recommendedName>
        <fullName evidence="2 4">Biotin carboxyl carrier protein of acetyl-CoA carboxylase</fullName>
    </recommendedName>
</protein>
<organism evidence="7 8">
    <name type="scientific">Waddlia chondrophila (strain ATCC VR-1470 / WSU 86-1044)</name>
    <dbReference type="NCBI Taxonomy" id="716544"/>
    <lineage>
        <taxon>Bacteria</taxon>
        <taxon>Pseudomonadati</taxon>
        <taxon>Chlamydiota</taxon>
        <taxon>Chlamydiia</taxon>
        <taxon>Parachlamydiales</taxon>
        <taxon>Waddliaceae</taxon>
        <taxon>Waddlia</taxon>
    </lineage>
</organism>
<dbReference type="RefSeq" id="WP_013181948.1">
    <property type="nucleotide sequence ID" value="NC_014225.1"/>
</dbReference>
<dbReference type="NCBIfam" id="TIGR00531">
    <property type="entry name" value="BCCP"/>
    <property type="match status" value="1"/>
</dbReference>
<dbReference type="InterPro" id="IPR001249">
    <property type="entry name" value="AcCoA_biotinCC"/>
</dbReference>
<dbReference type="PROSITE" id="PS50968">
    <property type="entry name" value="BIOTINYL_LIPOYL"/>
    <property type="match status" value="1"/>
</dbReference>
<keyword evidence="4" id="KW-0443">Lipid metabolism</keyword>
<comment type="pathway">
    <text evidence="4">Lipid metabolism; fatty acid biosynthesis.</text>
</comment>
<gene>
    <name evidence="7" type="primary">accB</name>
    <name evidence="7" type="ordered locus">wcw_0868</name>
</gene>
<dbReference type="GO" id="GO:0006633">
    <property type="term" value="P:fatty acid biosynthetic process"/>
    <property type="evidence" value="ECO:0007669"/>
    <property type="project" value="UniProtKB-UniPathway"/>
</dbReference>
<evidence type="ECO:0000313" key="8">
    <source>
        <dbReference type="Proteomes" id="UP000001505"/>
    </source>
</evidence>
<keyword evidence="5" id="KW-0175">Coiled coil</keyword>
<dbReference type="STRING" id="716544.wcw_0868"/>
<keyword evidence="8" id="KW-1185">Reference proteome</keyword>
<sequence length="160" mass="17839">MELKQIKDLMAAMGRTRLKRLKIKNDNFELELEREEKVVKQVVEHMPEAYARAETEIPRVKAPDIPASLHPPVDHDSAVREEKGTFITSPMVGTFYSASGPDEPFFVKVGDRVTEESVVCIVEAMKVMNEVKAGVSGVISEVLVENGHPVEFGTKLFKVS</sequence>
<feature type="domain" description="Lipoyl-binding" evidence="6">
    <location>
        <begin position="84"/>
        <end position="160"/>
    </location>
</feature>
<dbReference type="EMBL" id="CP001928">
    <property type="protein sequence ID" value="ADI38234.1"/>
    <property type="molecule type" value="Genomic_DNA"/>
</dbReference>
<evidence type="ECO:0000256" key="3">
    <source>
        <dbReference type="ARBA" id="ARBA00023267"/>
    </source>
</evidence>
<keyword evidence="7" id="KW-0436">Ligase</keyword>
<keyword evidence="4" id="KW-0275">Fatty acid biosynthesis</keyword>
<evidence type="ECO:0000313" key="7">
    <source>
        <dbReference type="EMBL" id="ADI38234.1"/>
    </source>
</evidence>
<dbReference type="KEGG" id="wch:wcw_0868"/>
<name>D6YVS3_WADCW</name>
<dbReference type="GO" id="GO:0003989">
    <property type="term" value="F:acetyl-CoA carboxylase activity"/>
    <property type="evidence" value="ECO:0007669"/>
    <property type="project" value="InterPro"/>
</dbReference>
<dbReference type="GO" id="GO:0009317">
    <property type="term" value="C:acetyl-CoA carboxylase complex"/>
    <property type="evidence" value="ECO:0007669"/>
    <property type="project" value="InterPro"/>
</dbReference>
<dbReference type="eggNOG" id="COG0511">
    <property type="taxonomic scope" value="Bacteria"/>
</dbReference>
<dbReference type="PANTHER" id="PTHR45266:SF3">
    <property type="entry name" value="OXALOACETATE DECARBOXYLASE ALPHA CHAIN"/>
    <property type="match status" value="1"/>
</dbReference>
<dbReference type="InterPro" id="IPR050709">
    <property type="entry name" value="Biotin_Carboxyl_Carrier/Decarb"/>
</dbReference>
<keyword evidence="4" id="KW-0276">Fatty acid metabolism</keyword>
<dbReference type="InterPro" id="IPR011053">
    <property type="entry name" value="Single_hybrid_motif"/>
</dbReference>
<dbReference type="Pfam" id="PF00364">
    <property type="entry name" value="Biotin_lipoyl"/>
    <property type="match status" value="1"/>
</dbReference>
<feature type="coiled-coil region" evidence="5">
    <location>
        <begin position="18"/>
        <end position="45"/>
    </location>
</feature>
<dbReference type="OrthoDB" id="9807469at2"/>
<keyword evidence="3 4" id="KW-0092">Biotin</keyword>
<accession>D6YVS3</accession>
<comment type="function">
    <text evidence="1 4">This protein is a component of the acetyl coenzyme A carboxylase complex; first, biotin carboxylase catalyzes the carboxylation of the carrier protein and then the transcarboxylase transfers the carboxyl group to form malonyl-CoA.</text>
</comment>